<evidence type="ECO:0000259" key="5">
    <source>
        <dbReference type="SMART" id="SM00872"/>
    </source>
</evidence>
<evidence type="ECO:0000256" key="2">
    <source>
        <dbReference type="ARBA" id="ARBA00022723"/>
    </source>
</evidence>
<dbReference type="Pfam" id="PF09261">
    <property type="entry name" value="Alpha-mann_mid"/>
    <property type="match status" value="1"/>
</dbReference>
<dbReference type="InterPro" id="IPR011682">
    <property type="entry name" value="Glyco_hydro_38_C"/>
</dbReference>
<dbReference type="GO" id="GO:0004559">
    <property type="term" value="F:alpha-mannosidase activity"/>
    <property type="evidence" value="ECO:0007669"/>
    <property type="project" value="InterPro"/>
</dbReference>
<dbReference type="Gene3D" id="2.70.98.30">
    <property type="entry name" value="Golgi alpha-mannosidase II, domain 4"/>
    <property type="match status" value="1"/>
</dbReference>
<dbReference type="GO" id="GO:0030246">
    <property type="term" value="F:carbohydrate binding"/>
    <property type="evidence" value="ECO:0007669"/>
    <property type="project" value="InterPro"/>
</dbReference>
<protein>
    <submittedName>
        <fullName evidence="6">Alpha-mannosidase</fullName>
    </submittedName>
</protein>
<dbReference type="CDD" id="cd10814">
    <property type="entry name" value="GH38N_AMII_SpGH38_like"/>
    <property type="match status" value="1"/>
</dbReference>
<keyword evidence="2" id="KW-0479">Metal-binding</keyword>
<evidence type="ECO:0000313" key="7">
    <source>
        <dbReference type="Proteomes" id="UP000190626"/>
    </source>
</evidence>
<dbReference type="AlphaFoldDB" id="A0A1V4HHI9"/>
<dbReference type="Pfam" id="PF18438">
    <property type="entry name" value="Glyco_hydro_38"/>
    <property type="match status" value="1"/>
</dbReference>
<keyword evidence="7" id="KW-1185">Reference proteome</keyword>
<evidence type="ECO:0000256" key="1">
    <source>
        <dbReference type="ARBA" id="ARBA00009792"/>
    </source>
</evidence>
<organism evidence="6 7">
    <name type="scientific">Paenibacillus ferrarius</name>
    <dbReference type="NCBI Taxonomy" id="1469647"/>
    <lineage>
        <taxon>Bacteria</taxon>
        <taxon>Bacillati</taxon>
        <taxon>Bacillota</taxon>
        <taxon>Bacilli</taxon>
        <taxon>Bacillales</taxon>
        <taxon>Paenibacillaceae</taxon>
        <taxon>Paenibacillus</taxon>
    </lineage>
</organism>
<dbReference type="InterPro" id="IPR041509">
    <property type="entry name" value="GH38_beta-1"/>
</dbReference>
<comment type="caution">
    <text evidence="6">The sequence shown here is derived from an EMBL/GenBank/DDBJ whole genome shotgun (WGS) entry which is preliminary data.</text>
</comment>
<dbReference type="Proteomes" id="UP000190626">
    <property type="component" value="Unassembled WGS sequence"/>
</dbReference>
<dbReference type="EMBL" id="MBTG01000018">
    <property type="protein sequence ID" value="OPH55987.1"/>
    <property type="molecule type" value="Genomic_DNA"/>
</dbReference>
<dbReference type="SUPFAM" id="SSF88713">
    <property type="entry name" value="Glycoside hydrolase/deacetylase"/>
    <property type="match status" value="1"/>
</dbReference>
<dbReference type="GO" id="GO:0006013">
    <property type="term" value="P:mannose metabolic process"/>
    <property type="evidence" value="ECO:0007669"/>
    <property type="project" value="InterPro"/>
</dbReference>
<keyword evidence="3" id="KW-0378">Hydrolase</keyword>
<dbReference type="PANTHER" id="PTHR46017:SF2">
    <property type="entry name" value="MANNOSYLGLYCERATE HYDROLASE"/>
    <property type="match status" value="1"/>
</dbReference>
<dbReference type="InterPro" id="IPR000602">
    <property type="entry name" value="Glyco_hydro_38_N"/>
</dbReference>
<sequence>MATAKTTIHIIPHTHWDREWYMPFEAHHMRLIKTMDSILEIMEQDPDYHSFYLDGQTIILDDYLQIYPEKREKLIELCQQGKLSTGPWYVLQDEFLTSGEANLRNLQIGHRDAKAFGDVSKIGYFPDSFGNMGQAAQILHQAGITNAIFGRGVKATGFNNQVAEASELESPFSELQWESPDGSQVLGILFANWYNNGMEIPVDKENAQLFWEKAIPNALKYASTRHLLLMNGCDHQPPQSDLTEALKAARELYPEYEFIHSNLDDYVKAVQHELPDSLSSIKGELRGQRTDGWYTLVNTASARVYIKQMNQRNQILLEKIAEPLAALAQALGKPYPHAMFTYAWKLLMQNHPHDSICGCSVDEVYHEMKTRFDKSMQVADYIAKESTDYISRQVDTSKFRSISDNAVPFVVYNTSGYEGSGIVTIDLELSRQYFKTSKSPADAARLVEEGTEIGGRLVDPNGSDVAYTIEDLGPRFGYDLPDDKFRQPYMARVIRLTFEAANIPSMGYSAFAWIPQQVLSDTNTQPLQSMVKGPATLENGSLRVSIGFDGSLTIMDKRSGQTYTDMGHYEDVGDIGNEYIFKQPNGDTPITTKGLPAQIKVIEDNAYRATIEIIQTLQIPVGADEQLQKEIDTMVSFLHRQSRRSTALIPLTIVTRVSLERSATAIRMQASFHNLAKNHRLRVLFPSDAQSNVHFADSVFELAERSTQPSIEWQNPSNCQHQQAFVDVHDRTRGLTIANKGLNEYEILRDGRNTVAVTLLRAIGELGDWGVFPTPDAQCLGPSEIEWMIIPYGGEQERFHAYREAYGFQVPLTACQTKLQQGTLPQTHNFLAWTGSSLAFSNLKVEESHGNWVARWYNLIDTPVELEINTPLISSLYESNVLEVKSGNILGENGTGKTIVPGHKIFTVGWDTPLNH</sequence>
<dbReference type="Gene3D" id="3.20.110.10">
    <property type="entry name" value="Glycoside hydrolase 38, N terminal domain"/>
    <property type="match status" value="1"/>
</dbReference>
<comment type="similarity">
    <text evidence="1">Belongs to the glycosyl hydrolase 38 family.</text>
</comment>
<dbReference type="InterPro" id="IPR027291">
    <property type="entry name" value="Glyco_hydro_38_N_sf"/>
</dbReference>
<dbReference type="InterPro" id="IPR028995">
    <property type="entry name" value="Glyco_hydro_57/38_cen_sf"/>
</dbReference>
<dbReference type="Gene3D" id="2.60.40.2210">
    <property type="match status" value="1"/>
</dbReference>
<dbReference type="Gene3D" id="1.20.1270.50">
    <property type="entry name" value="Glycoside hydrolase family 38, central domain"/>
    <property type="match status" value="1"/>
</dbReference>
<proteinExistence type="inferred from homology"/>
<dbReference type="RefSeq" id="WP_079414489.1">
    <property type="nucleotide sequence ID" value="NZ_MBTG01000018.1"/>
</dbReference>
<dbReference type="SUPFAM" id="SSF74650">
    <property type="entry name" value="Galactose mutarotase-like"/>
    <property type="match status" value="1"/>
</dbReference>
<keyword evidence="4" id="KW-0326">Glycosidase</keyword>
<evidence type="ECO:0000313" key="6">
    <source>
        <dbReference type="EMBL" id="OPH55987.1"/>
    </source>
</evidence>
<dbReference type="Pfam" id="PF07748">
    <property type="entry name" value="Glyco_hydro_38C"/>
    <property type="match status" value="1"/>
</dbReference>
<evidence type="ECO:0000256" key="4">
    <source>
        <dbReference type="ARBA" id="ARBA00023295"/>
    </source>
</evidence>
<dbReference type="STRING" id="1469647.BC351_29265"/>
<dbReference type="PANTHER" id="PTHR46017">
    <property type="entry name" value="ALPHA-MANNOSIDASE 2C1"/>
    <property type="match status" value="1"/>
</dbReference>
<accession>A0A1V4HHI9</accession>
<dbReference type="SUPFAM" id="SSF88688">
    <property type="entry name" value="Families 57/38 glycoside transferase middle domain"/>
    <property type="match status" value="1"/>
</dbReference>
<dbReference type="InterPro" id="IPR015341">
    <property type="entry name" value="Glyco_hydro_38_cen"/>
</dbReference>
<dbReference type="InterPro" id="IPR011013">
    <property type="entry name" value="Gal_mutarotase_sf_dom"/>
</dbReference>
<gene>
    <name evidence="6" type="ORF">BC351_29265</name>
</gene>
<name>A0A1V4HHI9_9BACL</name>
<dbReference type="InterPro" id="IPR041147">
    <property type="entry name" value="GH38_C"/>
</dbReference>
<dbReference type="SMART" id="SM00872">
    <property type="entry name" value="Alpha-mann_mid"/>
    <property type="match status" value="1"/>
</dbReference>
<dbReference type="InterPro" id="IPR011330">
    <property type="entry name" value="Glyco_hydro/deAcase_b/a-brl"/>
</dbReference>
<dbReference type="GO" id="GO:0046872">
    <property type="term" value="F:metal ion binding"/>
    <property type="evidence" value="ECO:0007669"/>
    <property type="project" value="UniProtKB-KW"/>
</dbReference>
<dbReference type="OrthoDB" id="9764050at2"/>
<dbReference type="InterPro" id="IPR037094">
    <property type="entry name" value="Glyco_hydro_38_cen_sf"/>
</dbReference>
<dbReference type="GO" id="GO:0009313">
    <property type="term" value="P:oligosaccharide catabolic process"/>
    <property type="evidence" value="ECO:0007669"/>
    <property type="project" value="TreeGrafter"/>
</dbReference>
<feature type="domain" description="Glycoside hydrolase family 38 central" evidence="5">
    <location>
        <begin position="299"/>
        <end position="372"/>
    </location>
</feature>
<dbReference type="Pfam" id="PF17677">
    <property type="entry name" value="Glyco_hydro38C2"/>
    <property type="match status" value="1"/>
</dbReference>
<evidence type="ECO:0000256" key="3">
    <source>
        <dbReference type="ARBA" id="ARBA00022801"/>
    </source>
</evidence>
<reference evidence="7" key="1">
    <citation type="submission" date="2016-07" db="EMBL/GenBank/DDBJ databases">
        <authorList>
            <person name="Florea S."/>
            <person name="Webb J.S."/>
            <person name="Jaromczyk J."/>
            <person name="Schardl C.L."/>
        </authorList>
    </citation>
    <scope>NUCLEOTIDE SEQUENCE [LARGE SCALE GENOMIC DNA]</scope>
    <source>
        <strain evidence="7">CY1</strain>
    </source>
</reference>
<dbReference type="Pfam" id="PF01074">
    <property type="entry name" value="Glyco_hydro_38N"/>
    <property type="match status" value="1"/>
</dbReference>